<dbReference type="InterPro" id="IPR025495">
    <property type="entry name" value="DUF4386"/>
</dbReference>
<reference evidence="2 3" key="1">
    <citation type="submission" date="2017-06" db="EMBL/GenBank/DDBJ databases">
        <authorList>
            <person name="Kim H.J."/>
            <person name="Triplett B.A."/>
        </authorList>
    </citation>
    <scope>NUCLEOTIDE SEQUENCE [LARGE SCALE GENOMIC DNA]</scope>
    <source>
        <strain evidence="2 3">DSM 19307</strain>
    </source>
</reference>
<evidence type="ECO:0000313" key="3">
    <source>
        <dbReference type="Proteomes" id="UP000198393"/>
    </source>
</evidence>
<feature type="transmembrane region" description="Helical" evidence="1">
    <location>
        <begin position="175"/>
        <end position="194"/>
    </location>
</feature>
<dbReference type="EMBL" id="FZPD01000005">
    <property type="protein sequence ID" value="SNT27882.1"/>
    <property type="molecule type" value="Genomic_DNA"/>
</dbReference>
<evidence type="ECO:0000313" key="2">
    <source>
        <dbReference type="EMBL" id="SNT27882.1"/>
    </source>
</evidence>
<feature type="transmembrane region" description="Helical" evidence="1">
    <location>
        <begin position="62"/>
        <end position="79"/>
    </location>
</feature>
<dbReference type="OrthoDB" id="1160166at2"/>
<feature type="transmembrane region" description="Helical" evidence="1">
    <location>
        <begin position="143"/>
        <end position="163"/>
    </location>
</feature>
<keyword evidence="1" id="KW-0812">Transmembrane</keyword>
<dbReference type="Pfam" id="PF14329">
    <property type="entry name" value="DUF4386"/>
    <property type="match status" value="1"/>
</dbReference>
<keyword evidence="1" id="KW-1133">Transmembrane helix</keyword>
<feature type="transmembrane region" description="Helical" evidence="1">
    <location>
        <begin position="12"/>
        <end position="30"/>
    </location>
</feature>
<gene>
    <name evidence="2" type="ORF">SAMN05421640_3133</name>
</gene>
<dbReference type="AlphaFoldDB" id="A0A239LD42"/>
<sequence>METDNKKTARLTGILYLLVIICAGFSQGYVRGTLFVPGEPENTLANIVASEGLFRLGLTTDLIAFLLDAVIAILLYQLLKGVNKTLAIIAAVFRLLAHPAIASLNLLNHYMVIEAATSGGYLSVLGMEQQETWTMLFLQAHNYGYLLAGAFFGIHCLLLGILLNRSNLFPSIFGILMVFAAFGYLIETFGNIMIPGNEALLANIVGFSAAVGEVSLTFYLLIKGVNEPS</sequence>
<dbReference type="RefSeq" id="WP_089357812.1">
    <property type="nucleotide sequence ID" value="NZ_FZPD01000005.1"/>
</dbReference>
<feature type="transmembrane region" description="Helical" evidence="1">
    <location>
        <begin position="86"/>
        <end position="107"/>
    </location>
</feature>
<proteinExistence type="predicted"/>
<protein>
    <recommendedName>
        <fullName evidence="4">DUF4386 domain-containing protein</fullName>
    </recommendedName>
</protein>
<feature type="transmembrane region" description="Helical" evidence="1">
    <location>
        <begin position="200"/>
        <end position="222"/>
    </location>
</feature>
<evidence type="ECO:0008006" key="4">
    <source>
        <dbReference type="Google" id="ProtNLM"/>
    </source>
</evidence>
<dbReference type="Proteomes" id="UP000198393">
    <property type="component" value="Unassembled WGS sequence"/>
</dbReference>
<keyword evidence="1" id="KW-0472">Membrane</keyword>
<keyword evidence="3" id="KW-1185">Reference proteome</keyword>
<name>A0A239LD42_EKHLU</name>
<accession>A0A239LD42</accession>
<evidence type="ECO:0000256" key="1">
    <source>
        <dbReference type="SAM" id="Phobius"/>
    </source>
</evidence>
<organism evidence="2 3">
    <name type="scientific">Ekhidna lutea</name>
    <dbReference type="NCBI Taxonomy" id="447679"/>
    <lineage>
        <taxon>Bacteria</taxon>
        <taxon>Pseudomonadati</taxon>
        <taxon>Bacteroidota</taxon>
        <taxon>Cytophagia</taxon>
        <taxon>Cytophagales</taxon>
        <taxon>Reichenbachiellaceae</taxon>
        <taxon>Ekhidna</taxon>
    </lineage>
</organism>